<comment type="function">
    <text evidence="1">Binds and compact DNA (95 to 150 base pairs) to form nucleosome-like structures that contain positive DNA supercoils. Increases the resistance of DNA to thermal denaturation (in vitro).</text>
</comment>
<feature type="domain" description="Transcription factor CBF/NF-Y/archaeal histone" evidence="8">
    <location>
        <begin position="2"/>
        <end position="62"/>
    </location>
</feature>
<dbReference type="AlphaFoldDB" id="C7P6C0"/>
<evidence type="ECO:0000256" key="2">
    <source>
        <dbReference type="ARBA" id="ARBA00004286"/>
    </source>
</evidence>
<dbReference type="EMBL" id="CP001696">
    <property type="protein sequence ID" value="ACV24102.1"/>
    <property type="molecule type" value="Genomic_DNA"/>
</dbReference>
<evidence type="ECO:0000256" key="5">
    <source>
        <dbReference type="ARBA" id="ARBA00022454"/>
    </source>
</evidence>
<dbReference type="CDD" id="cd22909">
    <property type="entry name" value="HFD_archaea_histone-like"/>
    <property type="match status" value="1"/>
</dbReference>
<keyword evidence="5" id="KW-0158">Chromosome</keyword>
<dbReference type="STRING" id="573064.Mefer_0264"/>
<keyword evidence="6" id="KW-0963">Cytoplasm</keyword>
<evidence type="ECO:0000256" key="6">
    <source>
        <dbReference type="ARBA" id="ARBA00022490"/>
    </source>
</evidence>
<dbReference type="HOGENOM" id="CLU_2340228_0_0_2"/>
<dbReference type="GO" id="GO:0005737">
    <property type="term" value="C:cytoplasm"/>
    <property type="evidence" value="ECO:0007669"/>
    <property type="project" value="UniProtKB-SubCell"/>
</dbReference>
<dbReference type="OrthoDB" id="7514at2157"/>
<dbReference type="InterPro" id="IPR009072">
    <property type="entry name" value="Histone-fold"/>
</dbReference>
<evidence type="ECO:0000313" key="9">
    <source>
        <dbReference type="EMBL" id="ACV24102.1"/>
    </source>
</evidence>
<dbReference type="Proteomes" id="UP000001495">
    <property type="component" value="Chromosome"/>
</dbReference>
<keyword evidence="7" id="KW-0238">DNA-binding</keyword>
<comment type="subcellular location">
    <subcellularLocation>
        <location evidence="2">Chromosome</location>
    </subcellularLocation>
    <subcellularLocation>
        <location evidence="3">Cytoplasm</location>
    </subcellularLocation>
</comment>
<sequence length="97" mass="11331">MLPKATVKRLMKQYTDFNISAEAVDELCNMLEEIIKITTEVAEQNARKDGRKTIKARDIKMCDDERLKRKIMELSERTDKMPILVKEMLNVITSELE</sequence>
<evidence type="ECO:0000256" key="4">
    <source>
        <dbReference type="ARBA" id="ARBA00008264"/>
    </source>
</evidence>
<dbReference type="InterPro" id="IPR050004">
    <property type="entry name" value="HmfB-like"/>
</dbReference>
<reference evidence="9" key="1">
    <citation type="submission" date="2009-08" db="EMBL/GenBank/DDBJ databases">
        <title>Complete sequence of chromosome of Methanocaldococcus fervens AG86.</title>
        <authorList>
            <consortium name="US DOE Joint Genome Institute"/>
            <person name="Lucas S."/>
            <person name="Copeland A."/>
            <person name="Lapidus A."/>
            <person name="Glavina del Rio T."/>
            <person name="Tice H."/>
            <person name="Bruce D."/>
            <person name="Goodwin L."/>
            <person name="Pitluck S."/>
            <person name="Chertkov O."/>
            <person name="Detter J.C."/>
            <person name="Han C."/>
            <person name="Tapia R."/>
            <person name="Larimer F."/>
            <person name="Land M."/>
            <person name="Hauser L."/>
            <person name="Kyrpides N."/>
            <person name="Ovchinnikova G."/>
            <person name="Lupa-Sieprawska M."/>
            <person name="Whitman W.B."/>
        </authorList>
    </citation>
    <scope>NUCLEOTIDE SEQUENCE [LARGE SCALE GENOMIC DNA]</scope>
    <source>
        <strain evidence="9">AG86</strain>
    </source>
</reference>
<evidence type="ECO:0000313" key="10">
    <source>
        <dbReference type="Proteomes" id="UP000001495"/>
    </source>
</evidence>
<evidence type="ECO:0000256" key="7">
    <source>
        <dbReference type="ARBA" id="ARBA00023125"/>
    </source>
</evidence>
<dbReference type="RefSeq" id="WP_015790842.1">
    <property type="nucleotide sequence ID" value="NC_013156.1"/>
</dbReference>
<dbReference type="KEGG" id="mfe:Mefer_0264"/>
<name>C7P6C0_METFA</name>
<evidence type="ECO:0000256" key="3">
    <source>
        <dbReference type="ARBA" id="ARBA00004496"/>
    </source>
</evidence>
<keyword evidence="10" id="KW-1185">Reference proteome</keyword>
<dbReference type="NCBIfam" id="NF043032">
    <property type="entry name" value="archaea_histone"/>
    <property type="match status" value="1"/>
</dbReference>
<gene>
    <name evidence="9" type="ordered locus">Mefer_0264</name>
</gene>
<dbReference type="SUPFAM" id="SSF47113">
    <property type="entry name" value="Histone-fold"/>
    <property type="match status" value="1"/>
</dbReference>
<organism evidence="9 10">
    <name type="scientific">Methanocaldococcus fervens (strain DSM 4213 / JCM 15782 / AG86)</name>
    <name type="common">Methanococcus fervens</name>
    <dbReference type="NCBI Taxonomy" id="573064"/>
    <lineage>
        <taxon>Archaea</taxon>
        <taxon>Methanobacteriati</taxon>
        <taxon>Methanobacteriota</taxon>
        <taxon>Methanomada group</taxon>
        <taxon>Methanococci</taxon>
        <taxon>Methanococcales</taxon>
        <taxon>Methanocaldococcaceae</taxon>
        <taxon>Methanocaldococcus</taxon>
    </lineage>
</organism>
<dbReference type="GO" id="GO:0003677">
    <property type="term" value="F:DNA binding"/>
    <property type="evidence" value="ECO:0007669"/>
    <property type="project" value="UniProtKB-KW"/>
</dbReference>
<proteinExistence type="inferred from homology"/>
<evidence type="ECO:0000256" key="1">
    <source>
        <dbReference type="ARBA" id="ARBA00003773"/>
    </source>
</evidence>
<comment type="similarity">
    <text evidence="4">Belongs to the archaeal histone HMF family.</text>
</comment>
<protein>
    <submittedName>
        <fullName evidence="9">Transcription factor CBF/NF-Y/histone domain protein</fullName>
    </submittedName>
</protein>
<dbReference type="GeneID" id="8364929"/>
<dbReference type="eggNOG" id="arCOG02145">
    <property type="taxonomic scope" value="Archaea"/>
</dbReference>
<dbReference type="Pfam" id="PF00808">
    <property type="entry name" value="CBFD_NFYB_HMF"/>
    <property type="match status" value="1"/>
</dbReference>
<accession>C7P6C0</accession>
<dbReference type="GO" id="GO:0046982">
    <property type="term" value="F:protein heterodimerization activity"/>
    <property type="evidence" value="ECO:0007669"/>
    <property type="project" value="InterPro"/>
</dbReference>
<evidence type="ECO:0000259" key="8">
    <source>
        <dbReference type="Pfam" id="PF00808"/>
    </source>
</evidence>
<dbReference type="InterPro" id="IPR003958">
    <property type="entry name" value="CBFA_NFYB_domain"/>
</dbReference>
<dbReference type="Gene3D" id="1.10.20.10">
    <property type="entry name" value="Histone, subunit A"/>
    <property type="match status" value="1"/>
</dbReference>
<dbReference type="GO" id="GO:0005694">
    <property type="term" value="C:chromosome"/>
    <property type="evidence" value="ECO:0007669"/>
    <property type="project" value="UniProtKB-SubCell"/>
</dbReference>